<evidence type="ECO:0000313" key="1">
    <source>
        <dbReference type="EMBL" id="KYN07066.1"/>
    </source>
</evidence>
<gene>
    <name evidence="1" type="ORF">ALC62_01973</name>
</gene>
<dbReference type="AlphaFoldDB" id="A0A151INM8"/>
<name>A0A151INM8_9HYME</name>
<evidence type="ECO:0008006" key="3">
    <source>
        <dbReference type="Google" id="ProtNLM"/>
    </source>
</evidence>
<feature type="non-terminal residue" evidence="1">
    <location>
        <position position="1"/>
    </location>
</feature>
<dbReference type="Proteomes" id="UP000078542">
    <property type="component" value="Unassembled WGS sequence"/>
</dbReference>
<proteinExistence type="predicted"/>
<dbReference type="EMBL" id="KQ976924">
    <property type="protein sequence ID" value="KYN07066.1"/>
    <property type="molecule type" value="Genomic_DNA"/>
</dbReference>
<keyword evidence="2" id="KW-1185">Reference proteome</keyword>
<accession>A0A151INM8</accession>
<evidence type="ECO:0000313" key="2">
    <source>
        <dbReference type="Proteomes" id="UP000078542"/>
    </source>
</evidence>
<protein>
    <recommendedName>
        <fullName evidence="3">Regulatory protein zeste</fullName>
    </recommendedName>
</protein>
<organism evidence="1 2">
    <name type="scientific">Cyphomyrmex costatus</name>
    <dbReference type="NCBI Taxonomy" id="456900"/>
    <lineage>
        <taxon>Eukaryota</taxon>
        <taxon>Metazoa</taxon>
        <taxon>Ecdysozoa</taxon>
        <taxon>Arthropoda</taxon>
        <taxon>Hexapoda</taxon>
        <taxon>Insecta</taxon>
        <taxon>Pterygota</taxon>
        <taxon>Neoptera</taxon>
        <taxon>Endopterygota</taxon>
        <taxon>Hymenoptera</taxon>
        <taxon>Apocrita</taxon>
        <taxon>Aculeata</taxon>
        <taxon>Formicoidea</taxon>
        <taxon>Formicidae</taxon>
        <taxon>Myrmicinae</taxon>
        <taxon>Cyphomyrmex</taxon>
    </lineage>
</organism>
<sequence>IRQGRASEAQIDVMINYFCLHPHVANNKLKGMLGKKELQGSWEELTNTLNAMFKNGKKKSVDSWKTKKGRENVNDDAESSKKFYLFPKVKKYHADVDTIKRETTKLLKRLTKEDIQHCFQVWKKR</sequence>
<reference evidence="1 2" key="1">
    <citation type="submission" date="2016-03" db="EMBL/GenBank/DDBJ databases">
        <title>Cyphomyrmex costatus WGS genome.</title>
        <authorList>
            <person name="Nygaard S."/>
            <person name="Hu H."/>
            <person name="Boomsma J."/>
            <person name="Zhang G."/>
        </authorList>
    </citation>
    <scope>NUCLEOTIDE SEQUENCE [LARGE SCALE GENOMIC DNA]</scope>
    <source>
        <strain evidence="1">MS0001</strain>
        <tissue evidence="1">Whole body</tissue>
    </source>
</reference>